<keyword evidence="2" id="KW-1185">Reference proteome</keyword>
<dbReference type="STRING" id="908615.SAMN05421540_1095"/>
<accession>A0A1H4CVX5</accession>
<organism evidence="1 2">
    <name type="scientific">Psychroflexus halocasei</name>
    <dbReference type="NCBI Taxonomy" id="908615"/>
    <lineage>
        <taxon>Bacteria</taxon>
        <taxon>Pseudomonadati</taxon>
        <taxon>Bacteroidota</taxon>
        <taxon>Flavobacteriia</taxon>
        <taxon>Flavobacteriales</taxon>
        <taxon>Flavobacteriaceae</taxon>
        <taxon>Psychroflexus</taxon>
    </lineage>
</organism>
<dbReference type="AlphaFoldDB" id="A0A1H4CVX5"/>
<sequence length="214" mass="25002">MDKKKIVLIILFVLPITAYMFFSSAVNEFARLPIIKKDLGISSTIKSDSVNLKDKITLLTFFGHDFETTKVFAFNMKEKIYDKNHEFKDFQVVTIISPDQEQYIDQFKYEINSTSSDAKFWKFISLTDAEIKSVFNELGNKIKLSDELSSKHCFIIDKDVNLRGRLKDEDEGLKYAYDMSNIAEVNDKLNDDVKILLAEYRLELKKYKEKQKED</sequence>
<evidence type="ECO:0000313" key="1">
    <source>
        <dbReference type="EMBL" id="SEA64565.1"/>
    </source>
</evidence>
<gene>
    <name evidence="1" type="ORF">SAMN05421540_1095</name>
</gene>
<name>A0A1H4CVX5_9FLAO</name>
<dbReference type="Proteomes" id="UP000198820">
    <property type="component" value="Unassembled WGS sequence"/>
</dbReference>
<proteinExistence type="predicted"/>
<evidence type="ECO:0008006" key="3">
    <source>
        <dbReference type="Google" id="ProtNLM"/>
    </source>
</evidence>
<protein>
    <recommendedName>
        <fullName evidence="3">Protein SCO1/2</fullName>
    </recommendedName>
</protein>
<dbReference type="EMBL" id="FNQF01000009">
    <property type="protein sequence ID" value="SEA64565.1"/>
    <property type="molecule type" value="Genomic_DNA"/>
</dbReference>
<dbReference type="Gene3D" id="3.40.30.10">
    <property type="entry name" value="Glutaredoxin"/>
    <property type="match status" value="1"/>
</dbReference>
<evidence type="ECO:0000313" key="2">
    <source>
        <dbReference type="Proteomes" id="UP000198820"/>
    </source>
</evidence>
<dbReference type="RefSeq" id="WP_093244748.1">
    <property type="nucleotide sequence ID" value="NZ_FNQF01000009.1"/>
</dbReference>
<reference evidence="1 2" key="1">
    <citation type="submission" date="2016-10" db="EMBL/GenBank/DDBJ databases">
        <authorList>
            <person name="de Groot N.N."/>
        </authorList>
    </citation>
    <scope>NUCLEOTIDE SEQUENCE [LARGE SCALE GENOMIC DNA]</scope>
    <source>
        <strain evidence="1 2">DSM 23581</strain>
    </source>
</reference>